<accession>A0A2N1UNZ5</accession>
<evidence type="ECO:0000313" key="1">
    <source>
        <dbReference type="EMBL" id="PKL72579.1"/>
    </source>
</evidence>
<dbReference type="AlphaFoldDB" id="A0A2N1UNZ5"/>
<dbReference type="Proteomes" id="UP000233414">
    <property type="component" value="Unassembled WGS sequence"/>
</dbReference>
<reference evidence="1 2" key="1">
    <citation type="journal article" date="2017" name="ISME J.">
        <title>Potential for microbial H2 and metal transformations associated with novel bacteria and archaea in deep terrestrial subsurface sediments.</title>
        <authorList>
            <person name="Hernsdorf A.W."/>
            <person name="Amano Y."/>
            <person name="Miyakawa K."/>
            <person name="Ise K."/>
            <person name="Suzuki Y."/>
            <person name="Anantharaman K."/>
            <person name="Probst A."/>
            <person name="Burstein D."/>
            <person name="Thomas B.C."/>
            <person name="Banfield J.F."/>
        </authorList>
    </citation>
    <scope>NUCLEOTIDE SEQUENCE [LARGE SCALE GENOMIC DNA]</scope>
    <source>
        <strain evidence="1">HGW-Kuenenbacteria-1</strain>
    </source>
</reference>
<organism evidence="1 2">
    <name type="scientific">Candidatus Kuenenbacteria bacterium HGW-Kuenenbacteria-1</name>
    <dbReference type="NCBI Taxonomy" id="2013812"/>
    <lineage>
        <taxon>Bacteria</taxon>
        <taxon>Candidatus Kueneniibacteriota</taxon>
    </lineage>
</organism>
<evidence type="ECO:0000313" key="2">
    <source>
        <dbReference type="Proteomes" id="UP000233414"/>
    </source>
</evidence>
<sequence>MNAENPNLLTIDGKIIQSIIEVNLGYQQIFGCDDHNNLLPKFSESQIKEFSLKEVGNLYNIYMRIMTRENLNADVLERVLHLAIIITKLTVQALYKTCVTGQDILDEIKNRMPNDVVTRFSDIVRLKNNRDEYKTTTTDILIVFFNLIDDHIEYILGLYTITYR</sequence>
<protein>
    <submittedName>
        <fullName evidence="1">Uncharacterized protein</fullName>
    </submittedName>
</protein>
<name>A0A2N1UNZ5_9BACT</name>
<comment type="caution">
    <text evidence="1">The sequence shown here is derived from an EMBL/GenBank/DDBJ whole genome shotgun (WGS) entry which is preliminary data.</text>
</comment>
<dbReference type="EMBL" id="PGYQ01000002">
    <property type="protein sequence ID" value="PKL72579.1"/>
    <property type="molecule type" value="Genomic_DNA"/>
</dbReference>
<proteinExistence type="predicted"/>
<gene>
    <name evidence="1" type="ORF">CVV26_01025</name>
</gene>